<name>A0ABY4M0H4_9ACTN</name>
<evidence type="ECO:0000313" key="1">
    <source>
        <dbReference type="EMBL" id="UQA91254.1"/>
    </source>
</evidence>
<proteinExistence type="predicted"/>
<reference evidence="1" key="1">
    <citation type="submission" date="2021-10" db="EMBL/GenBank/DDBJ databases">
        <title>Streptomyces nigrumlapis sp.nov.,an antimicrobial producing actinobacterium isolated from Black Gobi rocks.</title>
        <authorList>
            <person name="Wen Y."/>
            <person name="Zhang W."/>
            <person name="Liu X.G."/>
        </authorList>
    </citation>
    <scope>NUCLEOTIDE SEQUENCE</scope>
    <source>
        <strain evidence="1">ST13-2-2</strain>
    </source>
</reference>
<protein>
    <submittedName>
        <fullName evidence="1">Uncharacterized protein</fullName>
    </submittedName>
</protein>
<organism evidence="1 2">
    <name type="scientific">Streptomyces halobius</name>
    <dbReference type="NCBI Taxonomy" id="2879846"/>
    <lineage>
        <taxon>Bacteria</taxon>
        <taxon>Bacillati</taxon>
        <taxon>Actinomycetota</taxon>
        <taxon>Actinomycetes</taxon>
        <taxon>Kitasatosporales</taxon>
        <taxon>Streptomycetaceae</taxon>
        <taxon>Streptomyces</taxon>
    </lineage>
</organism>
<evidence type="ECO:0000313" key="2">
    <source>
        <dbReference type="Proteomes" id="UP000830115"/>
    </source>
</evidence>
<dbReference type="EMBL" id="CP086322">
    <property type="protein sequence ID" value="UQA91254.1"/>
    <property type="molecule type" value="Genomic_DNA"/>
</dbReference>
<dbReference type="Proteomes" id="UP000830115">
    <property type="component" value="Chromosome"/>
</dbReference>
<keyword evidence="2" id="KW-1185">Reference proteome</keyword>
<sequence length="143" mass="16124">MRGVRAAREQPNLPYNPICTNRNHFRIYMQVWEHTGFVSNLCACELAEGRKRLAVWEMPADAKHSMSATGFDNGKHYEDRRTWQSTVCGVLLETTGGVKLWEQGHSSYITVHSLDRLTCPGCLMREGRPPQEIDGVTVFGVTG</sequence>
<dbReference type="RefSeq" id="WP_248862056.1">
    <property type="nucleotide sequence ID" value="NZ_CP086322.1"/>
</dbReference>
<gene>
    <name evidence="1" type="ORF">K9S39_04615</name>
</gene>
<accession>A0ABY4M0H4</accession>